<proteinExistence type="predicted"/>
<evidence type="ECO:0000313" key="4">
    <source>
        <dbReference type="Proteomes" id="UP000601435"/>
    </source>
</evidence>
<organism evidence="3 4">
    <name type="scientific">Symbiodinium necroappetens</name>
    <dbReference type="NCBI Taxonomy" id="1628268"/>
    <lineage>
        <taxon>Eukaryota</taxon>
        <taxon>Sar</taxon>
        <taxon>Alveolata</taxon>
        <taxon>Dinophyceae</taxon>
        <taxon>Suessiales</taxon>
        <taxon>Symbiodiniaceae</taxon>
        <taxon>Symbiodinium</taxon>
    </lineage>
</organism>
<sequence>MLFVAAFLVSLLVLPRAVMDPCQSGELQVVSFPTLVILPLWLLGLLFSGRLSCLLLRTFRPVSAIAMDEDKPSPVSPESVGGMEVGIEMSELNRVEGATPQNLNIMADQGKEHLQYALNHKRASVIVLAMLFLICANAAALLFLQSYEAWQQSIDDRWGFLLQPEPNAEGAAVAAVWLGEFGTVRVSRQRPAHAAVIPRK</sequence>
<dbReference type="Proteomes" id="UP000601435">
    <property type="component" value="Unassembled WGS sequence"/>
</dbReference>
<evidence type="ECO:0000256" key="1">
    <source>
        <dbReference type="SAM" id="Phobius"/>
    </source>
</evidence>
<evidence type="ECO:0000313" key="3">
    <source>
        <dbReference type="EMBL" id="CAE7248082.1"/>
    </source>
</evidence>
<keyword evidence="1" id="KW-1133">Transmembrane helix</keyword>
<feature type="chain" id="PRO_5033058279" evidence="2">
    <location>
        <begin position="20"/>
        <end position="200"/>
    </location>
</feature>
<keyword evidence="1" id="KW-0812">Transmembrane</keyword>
<name>A0A812LR77_9DINO</name>
<keyword evidence="4" id="KW-1185">Reference proteome</keyword>
<comment type="caution">
    <text evidence="3">The sequence shown here is derived from an EMBL/GenBank/DDBJ whole genome shotgun (WGS) entry which is preliminary data.</text>
</comment>
<feature type="transmembrane region" description="Helical" evidence="1">
    <location>
        <begin position="123"/>
        <end position="144"/>
    </location>
</feature>
<evidence type="ECO:0000256" key="2">
    <source>
        <dbReference type="SAM" id="SignalP"/>
    </source>
</evidence>
<protein>
    <submittedName>
        <fullName evidence="3">Uncharacterized protein</fullName>
    </submittedName>
</protein>
<keyword evidence="1" id="KW-0472">Membrane</keyword>
<gene>
    <name evidence="3" type="ORF">SNEC2469_LOCUS4956</name>
</gene>
<dbReference type="OrthoDB" id="10350170at2759"/>
<dbReference type="EMBL" id="CAJNJA010009567">
    <property type="protein sequence ID" value="CAE7248082.1"/>
    <property type="molecule type" value="Genomic_DNA"/>
</dbReference>
<reference evidence="3" key="1">
    <citation type="submission" date="2021-02" db="EMBL/GenBank/DDBJ databases">
        <authorList>
            <person name="Dougan E. K."/>
            <person name="Rhodes N."/>
            <person name="Thang M."/>
            <person name="Chan C."/>
        </authorList>
    </citation>
    <scope>NUCLEOTIDE SEQUENCE</scope>
</reference>
<dbReference type="AlphaFoldDB" id="A0A812LR77"/>
<feature type="transmembrane region" description="Helical" evidence="1">
    <location>
        <begin position="29"/>
        <end position="47"/>
    </location>
</feature>
<accession>A0A812LR77</accession>
<feature type="signal peptide" evidence="2">
    <location>
        <begin position="1"/>
        <end position="19"/>
    </location>
</feature>
<keyword evidence="2" id="KW-0732">Signal</keyword>